<protein>
    <submittedName>
        <fullName evidence="2">Uncharacterized protein</fullName>
    </submittedName>
</protein>
<dbReference type="AlphaFoldDB" id="A0A1I8B6U5"/>
<evidence type="ECO:0000313" key="1">
    <source>
        <dbReference type="Proteomes" id="UP000095281"/>
    </source>
</evidence>
<sequence length="106" mass="12266">MALTIEEMKILIFIAGLPDSGAELKQNCVRMIESKTKKNEDCTLKELLNDCKIFLATKKEVKLLSEPKQEPKLQTIEEKSPNKNCNNYRQIVHHQKFHIVTSVRKN</sequence>
<proteinExistence type="predicted"/>
<reference evidence="2" key="1">
    <citation type="submission" date="2016-11" db="UniProtKB">
        <authorList>
            <consortium name="WormBaseParasite"/>
        </authorList>
    </citation>
    <scope>IDENTIFICATION</scope>
</reference>
<keyword evidence="1" id="KW-1185">Reference proteome</keyword>
<accession>A0A1I8B6U5</accession>
<organism evidence="1 2">
    <name type="scientific">Meloidogyne hapla</name>
    <name type="common">Root-knot nematode worm</name>
    <dbReference type="NCBI Taxonomy" id="6305"/>
    <lineage>
        <taxon>Eukaryota</taxon>
        <taxon>Metazoa</taxon>
        <taxon>Ecdysozoa</taxon>
        <taxon>Nematoda</taxon>
        <taxon>Chromadorea</taxon>
        <taxon>Rhabditida</taxon>
        <taxon>Tylenchina</taxon>
        <taxon>Tylenchomorpha</taxon>
        <taxon>Tylenchoidea</taxon>
        <taxon>Meloidogynidae</taxon>
        <taxon>Meloidogyninae</taxon>
        <taxon>Meloidogyne</taxon>
    </lineage>
</organism>
<dbReference type="WBParaSite" id="MhA1_Contig1544.frz3.gene11">
    <property type="protein sequence ID" value="MhA1_Contig1544.frz3.gene11"/>
    <property type="gene ID" value="MhA1_Contig1544.frz3.gene11"/>
</dbReference>
<evidence type="ECO:0000313" key="2">
    <source>
        <dbReference type="WBParaSite" id="MhA1_Contig1544.frz3.gene11"/>
    </source>
</evidence>
<dbReference type="Proteomes" id="UP000095281">
    <property type="component" value="Unplaced"/>
</dbReference>
<name>A0A1I8B6U5_MELHA</name>